<evidence type="ECO:0000256" key="2">
    <source>
        <dbReference type="ARBA" id="ARBA00022692"/>
    </source>
</evidence>
<evidence type="ECO:0000256" key="9">
    <source>
        <dbReference type="SAM" id="MobiDB-lite"/>
    </source>
</evidence>
<feature type="region of interest" description="Disordered" evidence="9">
    <location>
        <begin position="368"/>
        <end position="410"/>
    </location>
</feature>
<dbReference type="InterPro" id="IPR001841">
    <property type="entry name" value="Znf_RING"/>
</dbReference>
<evidence type="ECO:0000256" key="4">
    <source>
        <dbReference type="ARBA" id="ARBA00022771"/>
    </source>
</evidence>
<dbReference type="GO" id="GO:0016020">
    <property type="term" value="C:membrane"/>
    <property type="evidence" value="ECO:0007669"/>
    <property type="project" value="UniProtKB-SubCell"/>
</dbReference>
<dbReference type="SMART" id="SM00184">
    <property type="entry name" value="RING"/>
    <property type="match status" value="1"/>
</dbReference>
<evidence type="ECO:0000256" key="1">
    <source>
        <dbReference type="ARBA" id="ARBA00004370"/>
    </source>
</evidence>
<comment type="subcellular location">
    <subcellularLocation>
        <location evidence="1">Membrane</location>
    </subcellularLocation>
</comment>
<evidence type="ECO:0000256" key="8">
    <source>
        <dbReference type="PROSITE-ProRule" id="PRU00175"/>
    </source>
</evidence>
<dbReference type="Proteomes" id="UP000036681">
    <property type="component" value="Unplaced"/>
</dbReference>
<evidence type="ECO:0000256" key="5">
    <source>
        <dbReference type="ARBA" id="ARBA00022833"/>
    </source>
</evidence>
<name>A0A0M3HVH2_ASCLU</name>
<accession>A0A0M3HVH2</accession>
<feature type="domain" description="RING-type" evidence="11">
    <location>
        <begin position="205"/>
        <end position="246"/>
    </location>
</feature>
<dbReference type="SUPFAM" id="SSF57850">
    <property type="entry name" value="RING/U-box"/>
    <property type="match status" value="1"/>
</dbReference>
<evidence type="ECO:0000256" key="10">
    <source>
        <dbReference type="SAM" id="Phobius"/>
    </source>
</evidence>
<reference evidence="13" key="1">
    <citation type="submission" date="2017-02" db="UniProtKB">
        <authorList>
            <consortium name="WormBaseParasite"/>
        </authorList>
    </citation>
    <scope>IDENTIFICATION</scope>
</reference>
<dbReference type="PANTHER" id="PTHR46539:SF23">
    <property type="entry name" value="RING-TYPE DOMAIN-CONTAINING PROTEIN"/>
    <property type="match status" value="1"/>
</dbReference>
<dbReference type="Gene3D" id="3.30.40.10">
    <property type="entry name" value="Zinc/RING finger domain, C3HC4 (zinc finger)"/>
    <property type="match status" value="1"/>
</dbReference>
<keyword evidence="5" id="KW-0862">Zinc</keyword>
<evidence type="ECO:0000256" key="6">
    <source>
        <dbReference type="ARBA" id="ARBA00022989"/>
    </source>
</evidence>
<feature type="transmembrane region" description="Helical" evidence="10">
    <location>
        <begin position="139"/>
        <end position="162"/>
    </location>
</feature>
<keyword evidence="2 10" id="KW-0812">Transmembrane</keyword>
<sequence length="436" mass="49079">MSFDPPAKSTLLPSGRFSYIPLEQIIGGDICRLVSTSRPQSFYPFTSYRQIITVCGNCTSCGSELSSIYTYLQRVLVDVKVSLLVLIRGTNTRQLSNFDGEQKVRFAFIDDETPITLDDCHIVDTADGDALRSFSKTSVLFVSISFIILMVISLAWLVFYYVQRFRYAHAKDRLQRRLFNAAKKALARIPTRPVRLGDKELDADCPVCIDPYRTGDIVRSLPCRHVFHKTCVDPWLLEHRTCPMCKSDILKAFGYHVSVGRRAQIAAQIDDARVISSDTDRLSVDVHSTGSESAFPFPPQNDARDLFSFTPSTSPQLVQDKVLAEVDDSGKGTSTRRLPPRQLVPLRRPKGHLVNLVHVRSRSLSHTLPLEREQRPTATFRSNTFACGTNNQPDEANISNNENSENKPVSANIQRVLPSETKRRLRLNDYPSVESL</sequence>
<dbReference type="FunFam" id="3.30.40.10:FF:000009">
    <property type="entry name" value="E3 ubiquitin-protein ligase RNF130"/>
    <property type="match status" value="1"/>
</dbReference>
<evidence type="ECO:0000256" key="3">
    <source>
        <dbReference type="ARBA" id="ARBA00022723"/>
    </source>
</evidence>
<keyword evidence="12" id="KW-1185">Reference proteome</keyword>
<proteinExistence type="predicted"/>
<keyword evidence="3" id="KW-0479">Metal-binding</keyword>
<evidence type="ECO:0000313" key="12">
    <source>
        <dbReference type="Proteomes" id="UP000036681"/>
    </source>
</evidence>
<organism evidence="12 13">
    <name type="scientific">Ascaris lumbricoides</name>
    <name type="common">Giant roundworm</name>
    <dbReference type="NCBI Taxonomy" id="6252"/>
    <lineage>
        <taxon>Eukaryota</taxon>
        <taxon>Metazoa</taxon>
        <taxon>Ecdysozoa</taxon>
        <taxon>Nematoda</taxon>
        <taxon>Chromadorea</taxon>
        <taxon>Rhabditida</taxon>
        <taxon>Spirurina</taxon>
        <taxon>Ascaridomorpha</taxon>
        <taxon>Ascaridoidea</taxon>
        <taxon>Ascarididae</taxon>
        <taxon>Ascaris</taxon>
    </lineage>
</organism>
<evidence type="ECO:0000259" key="11">
    <source>
        <dbReference type="PROSITE" id="PS50089"/>
    </source>
</evidence>
<dbReference type="WBParaSite" id="ALUE_0000694901-mRNA-1">
    <property type="protein sequence ID" value="ALUE_0000694901-mRNA-1"/>
    <property type="gene ID" value="ALUE_0000694901"/>
</dbReference>
<keyword evidence="4 8" id="KW-0863">Zinc-finger</keyword>
<keyword evidence="7 10" id="KW-0472">Membrane</keyword>
<keyword evidence="6 10" id="KW-1133">Transmembrane helix</keyword>
<evidence type="ECO:0000256" key="7">
    <source>
        <dbReference type="ARBA" id="ARBA00023136"/>
    </source>
</evidence>
<dbReference type="AlphaFoldDB" id="A0A0M3HVH2"/>
<dbReference type="PROSITE" id="PS50089">
    <property type="entry name" value="ZF_RING_2"/>
    <property type="match status" value="1"/>
</dbReference>
<dbReference type="GO" id="GO:0008270">
    <property type="term" value="F:zinc ion binding"/>
    <property type="evidence" value="ECO:0007669"/>
    <property type="project" value="UniProtKB-KW"/>
</dbReference>
<dbReference type="InterPro" id="IPR013083">
    <property type="entry name" value="Znf_RING/FYVE/PHD"/>
</dbReference>
<dbReference type="Pfam" id="PF13639">
    <property type="entry name" value="zf-RING_2"/>
    <property type="match status" value="1"/>
</dbReference>
<dbReference type="PANTHER" id="PTHR46539">
    <property type="entry name" value="E3 UBIQUITIN-PROTEIN LIGASE ATL42"/>
    <property type="match status" value="1"/>
</dbReference>
<feature type="compositionally biased region" description="Polar residues" evidence="9">
    <location>
        <begin position="376"/>
        <end position="394"/>
    </location>
</feature>
<protein>
    <submittedName>
        <fullName evidence="13">RING-type domain-containing protein</fullName>
    </submittedName>
</protein>
<evidence type="ECO:0000313" key="13">
    <source>
        <dbReference type="WBParaSite" id="ALUE_0000694901-mRNA-1"/>
    </source>
</evidence>